<protein>
    <recommendedName>
        <fullName evidence="2">Bulb-type lectin domain-containing protein</fullName>
    </recommendedName>
</protein>
<sequence length="180" mass="20539">MTLLIKLSPPSPDVPCYDETAEATTTTSEPDDANSTNAPCQTTMDSSTPTLIIMSRNYLSKNDELRKGDFLLSNNREWKAVFQDDGNFVIYGWKPMWSSDTAGPNPHRLCMQEDCNLVIYTQEDSPMWHTNTFQTSCKMCRIHLKDDGHPCAGEGRSRHLELQRILRHEMNEVTKSEAFF</sequence>
<dbReference type="EMBL" id="JAGTTL010000028">
    <property type="protein sequence ID" value="KAK6299873.1"/>
    <property type="molecule type" value="Genomic_DNA"/>
</dbReference>
<feature type="region of interest" description="Disordered" evidence="1">
    <location>
        <begin position="1"/>
        <end position="44"/>
    </location>
</feature>
<proteinExistence type="predicted"/>
<dbReference type="SUPFAM" id="SSF51110">
    <property type="entry name" value="alpha-D-mannose-specific plant lectins"/>
    <property type="match status" value="1"/>
</dbReference>
<organism evidence="3 4">
    <name type="scientific">Coregonus suidteri</name>
    <dbReference type="NCBI Taxonomy" id="861788"/>
    <lineage>
        <taxon>Eukaryota</taxon>
        <taxon>Metazoa</taxon>
        <taxon>Chordata</taxon>
        <taxon>Craniata</taxon>
        <taxon>Vertebrata</taxon>
        <taxon>Euteleostomi</taxon>
        <taxon>Actinopterygii</taxon>
        <taxon>Neopterygii</taxon>
        <taxon>Teleostei</taxon>
        <taxon>Protacanthopterygii</taxon>
        <taxon>Salmoniformes</taxon>
        <taxon>Salmonidae</taxon>
        <taxon>Coregoninae</taxon>
        <taxon>Coregonus</taxon>
    </lineage>
</organism>
<keyword evidence="4" id="KW-1185">Reference proteome</keyword>
<evidence type="ECO:0000313" key="4">
    <source>
        <dbReference type="Proteomes" id="UP001356427"/>
    </source>
</evidence>
<dbReference type="PROSITE" id="PS50927">
    <property type="entry name" value="BULB_LECTIN"/>
    <property type="match status" value="1"/>
</dbReference>
<dbReference type="InterPro" id="IPR001480">
    <property type="entry name" value="Bulb-type_lectin_dom"/>
</dbReference>
<comment type="caution">
    <text evidence="3">The sequence shown here is derived from an EMBL/GenBank/DDBJ whole genome shotgun (WGS) entry which is preliminary data.</text>
</comment>
<evidence type="ECO:0000259" key="2">
    <source>
        <dbReference type="PROSITE" id="PS50927"/>
    </source>
</evidence>
<evidence type="ECO:0000313" key="3">
    <source>
        <dbReference type="EMBL" id="KAK6299873.1"/>
    </source>
</evidence>
<dbReference type="AlphaFoldDB" id="A0AAN8KXD0"/>
<reference evidence="3 4" key="1">
    <citation type="submission" date="2021-04" db="EMBL/GenBank/DDBJ databases">
        <authorList>
            <person name="De Guttry C."/>
            <person name="Zahm M."/>
            <person name="Klopp C."/>
            <person name="Cabau C."/>
            <person name="Louis A."/>
            <person name="Berthelot C."/>
            <person name="Parey E."/>
            <person name="Roest Crollius H."/>
            <person name="Montfort J."/>
            <person name="Robinson-Rechavi M."/>
            <person name="Bucao C."/>
            <person name="Bouchez O."/>
            <person name="Gislard M."/>
            <person name="Lluch J."/>
            <person name="Milhes M."/>
            <person name="Lampietro C."/>
            <person name="Lopez Roques C."/>
            <person name="Donnadieu C."/>
            <person name="Braasch I."/>
            <person name="Desvignes T."/>
            <person name="Postlethwait J."/>
            <person name="Bobe J."/>
            <person name="Wedekind C."/>
            <person name="Guiguen Y."/>
        </authorList>
    </citation>
    <scope>NUCLEOTIDE SEQUENCE [LARGE SCALE GENOMIC DNA]</scope>
    <source>
        <strain evidence="3">Cs_M1</strain>
        <tissue evidence="3">Blood</tissue>
    </source>
</reference>
<name>A0AAN8KXD0_9TELE</name>
<gene>
    <name evidence="3" type="ORF">J4Q44_G00299060</name>
</gene>
<feature type="domain" description="Bulb-type lectin" evidence="2">
    <location>
        <begin position="56"/>
        <end position="165"/>
    </location>
</feature>
<dbReference type="InterPro" id="IPR036426">
    <property type="entry name" value="Bulb-type_lectin_dom_sf"/>
</dbReference>
<accession>A0AAN8KXD0</accession>
<evidence type="ECO:0000256" key="1">
    <source>
        <dbReference type="SAM" id="MobiDB-lite"/>
    </source>
</evidence>
<feature type="compositionally biased region" description="Polar residues" evidence="1">
    <location>
        <begin position="34"/>
        <end position="44"/>
    </location>
</feature>
<dbReference type="Proteomes" id="UP001356427">
    <property type="component" value="Unassembled WGS sequence"/>
</dbReference>
<dbReference type="Gene3D" id="2.90.10.10">
    <property type="entry name" value="Bulb-type lectin domain"/>
    <property type="match status" value="2"/>
</dbReference>